<evidence type="ECO:0000313" key="4">
    <source>
        <dbReference type="Proteomes" id="UP000215914"/>
    </source>
</evidence>
<gene>
    <name evidence="3" type="ORF">HannXRQ_Chr05g0158301</name>
    <name evidence="2" type="ORF">HanXRQr2_Chr05g0226931</name>
</gene>
<evidence type="ECO:0000256" key="1">
    <source>
        <dbReference type="SAM" id="MobiDB-lite"/>
    </source>
</evidence>
<dbReference type="InParanoid" id="A0A251UTI0"/>
<reference evidence="3" key="2">
    <citation type="submission" date="2017-02" db="EMBL/GenBank/DDBJ databases">
        <title>Sunflower complete genome.</title>
        <authorList>
            <person name="Langlade N."/>
            <person name="Munos S."/>
        </authorList>
    </citation>
    <scope>NUCLEOTIDE SEQUENCE [LARGE SCALE GENOMIC DNA]</scope>
    <source>
        <tissue evidence="3">Leaves</tissue>
    </source>
</reference>
<dbReference type="Gramene" id="mRNA:HanXRQr2_Chr05g0226931">
    <property type="protein sequence ID" value="CDS:HanXRQr2_Chr05g0226931.1"/>
    <property type="gene ID" value="HanXRQr2_Chr05g0226931"/>
</dbReference>
<reference evidence="2" key="3">
    <citation type="submission" date="2020-06" db="EMBL/GenBank/DDBJ databases">
        <title>Helianthus annuus Genome sequencing and assembly Release 2.</title>
        <authorList>
            <person name="Gouzy J."/>
            <person name="Langlade N."/>
            <person name="Munos S."/>
        </authorList>
    </citation>
    <scope>NUCLEOTIDE SEQUENCE</scope>
    <source>
        <tissue evidence="2">Leaves</tissue>
    </source>
</reference>
<dbReference type="EMBL" id="MNCJ02000320">
    <property type="protein sequence ID" value="KAF5806897.1"/>
    <property type="molecule type" value="Genomic_DNA"/>
</dbReference>
<keyword evidence="4" id="KW-1185">Reference proteome</keyword>
<dbReference type="EMBL" id="CM007894">
    <property type="protein sequence ID" value="OTG26404.1"/>
    <property type="molecule type" value="Genomic_DNA"/>
</dbReference>
<name>A0A251UTI0_HELAN</name>
<proteinExistence type="predicted"/>
<feature type="region of interest" description="Disordered" evidence="1">
    <location>
        <begin position="65"/>
        <end position="94"/>
    </location>
</feature>
<dbReference type="Proteomes" id="UP000215914">
    <property type="component" value="Chromosome 5"/>
</dbReference>
<protein>
    <submittedName>
        <fullName evidence="3">Uncharacterized protein</fullName>
    </submittedName>
</protein>
<organism evidence="3 4">
    <name type="scientific">Helianthus annuus</name>
    <name type="common">Common sunflower</name>
    <dbReference type="NCBI Taxonomy" id="4232"/>
    <lineage>
        <taxon>Eukaryota</taxon>
        <taxon>Viridiplantae</taxon>
        <taxon>Streptophyta</taxon>
        <taxon>Embryophyta</taxon>
        <taxon>Tracheophyta</taxon>
        <taxon>Spermatophyta</taxon>
        <taxon>Magnoliopsida</taxon>
        <taxon>eudicotyledons</taxon>
        <taxon>Gunneridae</taxon>
        <taxon>Pentapetalae</taxon>
        <taxon>asterids</taxon>
        <taxon>campanulids</taxon>
        <taxon>Asterales</taxon>
        <taxon>Asteraceae</taxon>
        <taxon>Asteroideae</taxon>
        <taxon>Heliantheae alliance</taxon>
        <taxon>Heliantheae</taxon>
        <taxon>Helianthus</taxon>
    </lineage>
</organism>
<reference evidence="2 4" key="1">
    <citation type="journal article" date="2017" name="Nature">
        <title>The sunflower genome provides insights into oil metabolism, flowering and Asterid evolution.</title>
        <authorList>
            <person name="Badouin H."/>
            <person name="Gouzy J."/>
            <person name="Grassa C.J."/>
            <person name="Murat F."/>
            <person name="Staton S.E."/>
            <person name="Cottret L."/>
            <person name="Lelandais-Briere C."/>
            <person name="Owens G.L."/>
            <person name="Carrere S."/>
            <person name="Mayjonade B."/>
            <person name="Legrand L."/>
            <person name="Gill N."/>
            <person name="Kane N.C."/>
            <person name="Bowers J.E."/>
            <person name="Hubner S."/>
            <person name="Bellec A."/>
            <person name="Berard A."/>
            <person name="Berges H."/>
            <person name="Blanchet N."/>
            <person name="Boniface M.C."/>
            <person name="Brunel D."/>
            <person name="Catrice O."/>
            <person name="Chaidir N."/>
            <person name="Claudel C."/>
            <person name="Donnadieu C."/>
            <person name="Faraut T."/>
            <person name="Fievet G."/>
            <person name="Helmstetter N."/>
            <person name="King M."/>
            <person name="Knapp S.J."/>
            <person name="Lai Z."/>
            <person name="Le Paslier M.C."/>
            <person name="Lippi Y."/>
            <person name="Lorenzon L."/>
            <person name="Mandel J.R."/>
            <person name="Marage G."/>
            <person name="Marchand G."/>
            <person name="Marquand E."/>
            <person name="Bret-Mestries E."/>
            <person name="Morien E."/>
            <person name="Nambeesan S."/>
            <person name="Nguyen T."/>
            <person name="Pegot-Espagnet P."/>
            <person name="Pouilly N."/>
            <person name="Raftis F."/>
            <person name="Sallet E."/>
            <person name="Schiex T."/>
            <person name="Thomas J."/>
            <person name="Vandecasteele C."/>
            <person name="Vares D."/>
            <person name="Vear F."/>
            <person name="Vautrin S."/>
            <person name="Crespi M."/>
            <person name="Mangin B."/>
            <person name="Burke J.M."/>
            <person name="Salse J."/>
            <person name="Munos S."/>
            <person name="Vincourt P."/>
            <person name="Rieseberg L.H."/>
            <person name="Langlade N.B."/>
        </authorList>
    </citation>
    <scope>NUCLEOTIDE SEQUENCE [LARGE SCALE GENOMIC DNA]</scope>
    <source>
        <strain evidence="4">cv. SF193</strain>
        <tissue evidence="2">Leaves</tissue>
    </source>
</reference>
<accession>A0A251UTI0</accession>
<evidence type="ECO:0000313" key="2">
    <source>
        <dbReference type="EMBL" id="KAF5806897.1"/>
    </source>
</evidence>
<evidence type="ECO:0000313" key="3">
    <source>
        <dbReference type="EMBL" id="OTG26404.1"/>
    </source>
</evidence>
<dbReference type="AlphaFoldDB" id="A0A251UTI0"/>
<sequence length="94" mass="10955">MDRGFNKLPIITSSMIYTTVMSPESYYHYLQALHLQLSLISYHQKIQLGFLLPPRALRPWKREVPPPALSISSRHRRRLRSTPFRPLTHTGATN</sequence>